<organism evidence="2 3">
    <name type="scientific">Letharia columbiana</name>
    <dbReference type="NCBI Taxonomy" id="112416"/>
    <lineage>
        <taxon>Eukaryota</taxon>
        <taxon>Fungi</taxon>
        <taxon>Dikarya</taxon>
        <taxon>Ascomycota</taxon>
        <taxon>Pezizomycotina</taxon>
        <taxon>Lecanoromycetes</taxon>
        <taxon>OSLEUM clade</taxon>
        <taxon>Lecanoromycetidae</taxon>
        <taxon>Lecanorales</taxon>
        <taxon>Lecanorineae</taxon>
        <taxon>Parmeliaceae</taxon>
        <taxon>Letharia</taxon>
    </lineage>
</organism>
<dbReference type="InterPro" id="IPR036412">
    <property type="entry name" value="HAD-like_sf"/>
</dbReference>
<evidence type="ECO:0000256" key="1">
    <source>
        <dbReference type="SAM" id="MobiDB-lite"/>
    </source>
</evidence>
<gene>
    <name evidence="2" type="ORF">HO173_000868</name>
</gene>
<protein>
    <recommendedName>
        <fullName evidence="4">2-deoxyglucose-6-phosphate phosphatase</fullName>
    </recommendedName>
</protein>
<dbReference type="RefSeq" id="XP_037170322.1">
    <property type="nucleotide sequence ID" value="XM_037302815.1"/>
</dbReference>
<evidence type="ECO:0000313" key="3">
    <source>
        <dbReference type="Proteomes" id="UP000578531"/>
    </source>
</evidence>
<evidence type="ECO:0000313" key="2">
    <source>
        <dbReference type="EMBL" id="KAF6241074.1"/>
    </source>
</evidence>
<proteinExistence type="predicted"/>
<feature type="compositionally biased region" description="Polar residues" evidence="1">
    <location>
        <begin position="65"/>
        <end position="76"/>
    </location>
</feature>
<dbReference type="SUPFAM" id="SSF56784">
    <property type="entry name" value="HAD-like"/>
    <property type="match status" value="1"/>
</dbReference>
<dbReference type="InterPro" id="IPR023198">
    <property type="entry name" value="PGP-like_dom2"/>
</dbReference>
<dbReference type="Proteomes" id="UP000578531">
    <property type="component" value="Unassembled WGS sequence"/>
</dbReference>
<dbReference type="AlphaFoldDB" id="A0A8H6G5Q6"/>
<dbReference type="EMBL" id="JACCJC010000002">
    <property type="protein sequence ID" value="KAF6241074.1"/>
    <property type="molecule type" value="Genomic_DNA"/>
</dbReference>
<reference evidence="2 3" key="1">
    <citation type="journal article" date="2020" name="Genomics">
        <title>Complete, high-quality genomes from long-read metagenomic sequencing of two wolf lichen thalli reveals enigmatic genome architecture.</title>
        <authorList>
            <person name="McKenzie S.K."/>
            <person name="Walston R.F."/>
            <person name="Allen J.L."/>
        </authorList>
    </citation>
    <scope>NUCLEOTIDE SEQUENCE [LARGE SCALE GENOMIC DNA]</scope>
    <source>
        <strain evidence="2">WasteWater2</strain>
    </source>
</reference>
<dbReference type="OrthoDB" id="40579at2759"/>
<dbReference type="Gene3D" id="3.40.50.1000">
    <property type="entry name" value="HAD superfamily/HAD-like"/>
    <property type="match status" value="1"/>
</dbReference>
<evidence type="ECO:0008006" key="4">
    <source>
        <dbReference type="Google" id="ProtNLM"/>
    </source>
</evidence>
<dbReference type="InterPro" id="IPR023214">
    <property type="entry name" value="HAD_sf"/>
</dbReference>
<accession>A0A8H6G5Q6</accession>
<sequence length="97" mass="10824">MLEIRTNNTNFPLVRACIFDVDGLLINSEDIYTDIYNNILHSYGKPDLPWSIKARQQSRGREASFTPTSAFSSNIRADSRNPGHAPAPRLGPIADHV</sequence>
<feature type="region of interest" description="Disordered" evidence="1">
    <location>
        <begin position="58"/>
        <end position="97"/>
    </location>
</feature>
<comment type="caution">
    <text evidence="2">The sequence shown here is derived from an EMBL/GenBank/DDBJ whole genome shotgun (WGS) entry which is preliminary data.</text>
</comment>
<dbReference type="Gene3D" id="1.10.150.240">
    <property type="entry name" value="Putative phosphatase, domain 2"/>
    <property type="match status" value="1"/>
</dbReference>
<dbReference type="GeneID" id="59282546"/>
<name>A0A8H6G5Q6_9LECA</name>
<keyword evidence="3" id="KW-1185">Reference proteome</keyword>